<evidence type="ECO:0000259" key="7">
    <source>
        <dbReference type="PROSITE" id="PS51078"/>
    </source>
</evidence>
<evidence type="ECO:0000313" key="9">
    <source>
        <dbReference type="Proteomes" id="UP000611629"/>
    </source>
</evidence>
<dbReference type="GO" id="GO:0003677">
    <property type="term" value="F:DNA binding"/>
    <property type="evidence" value="ECO:0007669"/>
    <property type="project" value="UniProtKB-KW"/>
</dbReference>
<dbReference type="RefSeq" id="WP_179238846.1">
    <property type="nucleotide sequence ID" value="NZ_JACBNQ010000017.1"/>
</dbReference>
<evidence type="ECO:0000256" key="5">
    <source>
        <dbReference type="ARBA" id="ARBA00070406"/>
    </source>
</evidence>
<evidence type="ECO:0000256" key="2">
    <source>
        <dbReference type="ARBA" id="ARBA00023125"/>
    </source>
</evidence>
<dbReference type="SMART" id="SM00346">
    <property type="entry name" value="HTH_ICLR"/>
    <property type="match status" value="1"/>
</dbReference>
<comment type="caution">
    <text evidence="8">The sequence shown here is derived from an EMBL/GenBank/DDBJ whole genome shotgun (WGS) entry which is preliminary data.</text>
</comment>
<dbReference type="Pfam" id="PF01614">
    <property type="entry name" value="IclR_C"/>
    <property type="match status" value="1"/>
</dbReference>
<dbReference type="GO" id="GO:0003700">
    <property type="term" value="F:DNA-binding transcription factor activity"/>
    <property type="evidence" value="ECO:0007669"/>
    <property type="project" value="TreeGrafter"/>
</dbReference>
<feature type="domain" description="HTH iclR-type" evidence="6">
    <location>
        <begin position="7"/>
        <end position="69"/>
    </location>
</feature>
<reference evidence="8" key="1">
    <citation type="submission" date="2020-07" db="EMBL/GenBank/DDBJ databases">
        <title>Genomic analysis of a strain of Sedimentibacter Hydroxybenzoicus DSM7310.</title>
        <authorList>
            <person name="Ma S."/>
        </authorList>
    </citation>
    <scope>NUCLEOTIDE SEQUENCE</scope>
    <source>
        <strain evidence="8">DSM 7310</strain>
    </source>
</reference>
<keyword evidence="9" id="KW-1185">Reference proteome</keyword>
<dbReference type="InterPro" id="IPR029016">
    <property type="entry name" value="GAF-like_dom_sf"/>
</dbReference>
<dbReference type="Gene3D" id="3.30.450.40">
    <property type="match status" value="1"/>
</dbReference>
<keyword evidence="2" id="KW-0238">DNA-binding</keyword>
<sequence length="248" mass="28189">MKNLGRVQSIDRSVAIIECFSKSKRELKLSEIANMVDLNKSTVHGILNTLKYHGFISQDESTQKYRLGTRFIEYGDMVVNSMNVRNVAYPLIDSICDKIEETVHIAMLDESEIVYIEKKECNRSIKTSTKIGIRYPVHATADGKVILSYLSEDVVDKYLPLDMSELDKHRIIKKLTIIKEQGFDIDYEEVMKGIICVAAPIFDYRGIVRYSLSVTAPTVRMTDEKIEESVIIVKEAANNISYSIGYKG</sequence>
<keyword evidence="1" id="KW-0805">Transcription regulation</keyword>
<dbReference type="PANTHER" id="PTHR30136">
    <property type="entry name" value="HELIX-TURN-HELIX TRANSCRIPTIONAL REGULATOR, ICLR FAMILY"/>
    <property type="match status" value="1"/>
</dbReference>
<dbReference type="FunFam" id="1.10.10.10:FF:000056">
    <property type="entry name" value="IclR family transcriptional regulator"/>
    <property type="match status" value="1"/>
</dbReference>
<evidence type="ECO:0000313" key="8">
    <source>
        <dbReference type="EMBL" id="NYB75143.1"/>
    </source>
</evidence>
<gene>
    <name evidence="8" type="ORF">HZF24_13420</name>
</gene>
<dbReference type="SUPFAM" id="SSF55781">
    <property type="entry name" value="GAF domain-like"/>
    <property type="match status" value="1"/>
</dbReference>
<protein>
    <recommendedName>
        <fullName evidence="5">Glycerol operon regulatory protein</fullName>
    </recommendedName>
</protein>
<dbReference type="Proteomes" id="UP000611629">
    <property type="component" value="Unassembled WGS sequence"/>
</dbReference>
<dbReference type="AlphaFoldDB" id="A0A974GX47"/>
<dbReference type="PROSITE" id="PS51077">
    <property type="entry name" value="HTH_ICLR"/>
    <property type="match status" value="1"/>
</dbReference>
<evidence type="ECO:0000256" key="4">
    <source>
        <dbReference type="ARBA" id="ARBA00058938"/>
    </source>
</evidence>
<dbReference type="GO" id="GO:0045892">
    <property type="term" value="P:negative regulation of DNA-templated transcription"/>
    <property type="evidence" value="ECO:0007669"/>
    <property type="project" value="TreeGrafter"/>
</dbReference>
<dbReference type="InterPro" id="IPR036390">
    <property type="entry name" value="WH_DNA-bd_sf"/>
</dbReference>
<dbReference type="SUPFAM" id="SSF46785">
    <property type="entry name" value="Winged helix' DNA-binding domain"/>
    <property type="match status" value="1"/>
</dbReference>
<dbReference type="InterPro" id="IPR014757">
    <property type="entry name" value="Tscrpt_reg_IclR_C"/>
</dbReference>
<proteinExistence type="predicted"/>
<dbReference type="InterPro" id="IPR005471">
    <property type="entry name" value="Tscrpt_reg_IclR_N"/>
</dbReference>
<accession>A0A974GX47</accession>
<dbReference type="Gene3D" id="1.10.10.10">
    <property type="entry name" value="Winged helix-like DNA-binding domain superfamily/Winged helix DNA-binding domain"/>
    <property type="match status" value="1"/>
</dbReference>
<dbReference type="PANTHER" id="PTHR30136:SF24">
    <property type="entry name" value="HTH-TYPE TRANSCRIPTIONAL REPRESSOR ALLR"/>
    <property type="match status" value="1"/>
</dbReference>
<dbReference type="Pfam" id="PF09339">
    <property type="entry name" value="HTH_IclR"/>
    <property type="match status" value="1"/>
</dbReference>
<dbReference type="InterPro" id="IPR050707">
    <property type="entry name" value="HTH_MetabolicPath_Reg"/>
</dbReference>
<dbReference type="PROSITE" id="PS51078">
    <property type="entry name" value="ICLR_ED"/>
    <property type="match status" value="1"/>
</dbReference>
<organism evidence="8 9">
    <name type="scientific">Sedimentibacter hydroxybenzoicus DSM 7310</name>
    <dbReference type="NCBI Taxonomy" id="1123245"/>
    <lineage>
        <taxon>Bacteria</taxon>
        <taxon>Bacillati</taxon>
        <taxon>Bacillota</taxon>
        <taxon>Tissierellia</taxon>
        <taxon>Sedimentibacter</taxon>
    </lineage>
</organism>
<dbReference type="EMBL" id="JACBNQ010000017">
    <property type="protein sequence ID" value="NYB75143.1"/>
    <property type="molecule type" value="Genomic_DNA"/>
</dbReference>
<comment type="function">
    <text evidence="4">May be an activator protein for the gylABX operon.</text>
</comment>
<dbReference type="InterPro" id="IPR036388">
    <property type="entry name" value="WH-like_DNA-bd_sf"/>
</dbReference>
<evidence type="ECO:0000256" key="1">
    <source>
        <dbReference type="ARBA" id="ARBA00023015"/>
    </source>
</evidence>
<name>A0A974GX47_SEDHY</name>
<keyword evidence="3" id="KW-0804">Transcription</keyword>
<evidence type="ECO:0000259" key="6">
    <source>
        <dbReference type="PROSITE" id="PS51077"/>
    </source>
</evidence>
<feature type="domain" description="IclR-ED" evidence="7">
    <location>
        <begin position="70"/>
        <end position="246"/>
    </location>
</feature>
<evidence type="ECO:0000256" key="3">
    <source>
        <dbReference type="ARBA" id="ARBA00023163"/>
    </source>
</evidence>